<sequence>MPVDTYKSLLSKPEELKDNQVSELKSIIKEYPFFQSARALYLKGLKNQDSFRYNNELKITAAYTNDRAVLFDFITSESFQNKTDIHQQIAIRIEEAPVVFEEIVETPEVAKEKLDLGKPINFSPKEGHSFNEWLQLSVKTPIVREEKKEEKQESKPLDKFKIIDRFIESNPKIIPADKSEKIEVDVPKNKVDKSLMTETLAKVYLEQKKFTKAIKAYEILSLKYPEKSGFFADQIKRIRILQKNKS</sequence>
<evidence type="ECO:0000313" key="1">
    <source>
        <dbReference type="EMBL" id="MFD2566518.1"/>
    </source>
</evidence>
<reference evidence="2" key="1">
    <citation type="journal article" date="2019" name="Int. J. Syst. Evol. Microbiol.">
        <title>The Global Catalogue of Microorganisms (GCM) 10K type strain sequencing project: providing services to taxonomists for standard genome sequencing and annotation.</title>
        <authorList>
            <consortium name="The Broad Institute Genomics Platform"/>
            <consortium name="The Broad Institute Genome Sequencing Center for Infectious Disease"/>
            <person name="Wu L."/>
            <person name="Ma J."/>
        </authorList>
    </citation>
    <scope>NUCLEOTIDE SEQUENCE [LARGE SCALE GENOMIC DNA]</scope>
    <source>
        <strain evidence="2">KCTC 52127</strain>
    </source>
</reference>
<dbReference type="EMBL" id="JBHULH010000001">
    <property type="protein sequence ID" value="MFD2566518.1"/>
    <property type="molecule type" value="Genomic_DNA"/>
</dbReference>
<name>A0ABW5LR96_9FLAO</name>
<evidence type="ECO:0008006" key="3">
    <source>
        <dbReference type="Google" id="ProtNLM"/>
    </source>
</evidence>
<organism evidence="1 2">
    <name type="scientific">Pseudotenacibaculum haliotis</name>
    <dbReference type="NCBI Taxonomy" id="1862138"/>
    <lineage>
        <taxon>Bacteria</taxon>
        <taxon>Pseudomonadati</taxon>
        <taxon>Bacteroidota</taxon>
        <taxon>Flavobacteriia</taxon>
        <taxon>Flavobacteriales</taxon>
        <taxon>Flavobacteriaceae</taxon>
        <taxon>Pseudotenacibaculum</taxon>
    </lineage>
</organism>
<proteinExistence type="predicted"/>
<accession>A0ABW5LR96</accession>
<keyword evidence="2" id="KW-1185">Reference proteome</keyword>
<gene>
    <name evidence="1" type="ORF">ACFSRZ_03990</name>
</gene>
<evidence type="ECO:0000313" key="2">
    <source>
        <dbReference type="Proteomes" id="UP001597508"/>
    </source>
</evidence>
<dbReference type="Proteomes" id="UP001597508">
    <property type="component" value="Unassembled WGS sequence"/>
</dbReference>
<dbReference type="RefSeq" id="WP_379665224.1">
    <property type="nucleotide sequence ID" value="NZ_JBHULH010000001.1"/>
</dbReference>
<protein>
    <recommendedName>
        <fullName evidence="3">Tetratricopeptide repeat protein</fullName>
    </recommendedName>
</protein>
<comment type="caution">
    <text evidence="1">The sequence shown here is derived from an EMBL/GenBank/DDBJ whole genome shotgun (WGS) entry which is preliminary data.</text>
</comment>